<evidence type="ECO:0000313" key="1">
    <source>
        <dbReference type="EMBL" id="OGM78066.1"/>
    </source>
</evidence>
<evidence type="ECO:0000313" key="2">
    <source>
        <dbReference type="Proteomes" id="UP000179241"/>
    </source>
</evidence>
<gene>
    <name evidence="1" type="ORF">A2188_03385</name>
</gene>
<dbReference type="Proteomes" id="UP000179241">
    <property type="component" value="Unassembled WGS sequence"/>
</dbReference>
<reference evidence="1 2" key="1">
    <citation type="journal article" date="2016" name="Nat. Commun.">
        <title>Thousands of microbial genomes shed light on interconnected biogeochemical processes in an aquifer system.</title>
        <authorList>
            <person name="Anantharaman K."/>
            <person name="Brown C.T."/>
            <person name="Hug L.A."/>
            <person name="Sharon I."/>
            <person name="Castelle C.J."/>
            <person name="Probst A.J."/>
            <person name="Thomas B.C."/>
            <person name="Singh A."/>
            <person name="Wilkins M.J."/>
            <person name="Karaoz U."/>
            <person name="Brodie E.L."/>
            <person name="Williams K.H."/>
            <person name="Hubbard S.S."/>
            <person name="Banfield J.F."/>
        </authorList>
    </citation>
    <scope>NUCLEOTIDE SEQUENCE [LARGE SCALE GENOMIC DNA]</scope>
</reference>
<protein>
    <submittedName>
        <fullName evidence="1">Uncharacterized protein</fullName>
    </submittedName>
</protein>
<accession>A0A1F8CPS8</accession>
<comment type="caution">
    <text evidence="1">The sequence shown here is derived from an EMBL/GenBank/DDBJ whole genome shotgun (WGS) entry which is preliminary data.</text>
</comment>
<dbReference type="EMBL" id="MGHU01000006">
    <property type="protein sequence ID" value="OGM78066.1"/>
    <property type="molecule type" value="Genomic_DNA"/>
</dbReference>
<name>A0A1F8CPS8_9BACT</name>
<sequence>MSTFPHTEPEFSQWLVSEYFKHGTVEEVLRVNRYSLPISTATYHRILNQFGVVKTAGPNNLLNEAVDFLSHMLHDTSSIEEVYKKLPLKFQTSLSTIYRIAEYAKEGLTRRVGVGLVITPFDNNRQILLAEDVSTPRIELGKPYDSISLPMGYAKKRESRRINVLRILQQEVFTDLVIKQSFPKELVTERLEPFMYLDIADVRVAIFHLQLPKDLSAINNFSSYKLKNHRFIDIDEVNSLKNVRVGVKEVAIGYQKYLDLLSRNLVVNPMQAQSFLNQELATVSVEVGA</sequence>
<proteinExistence type="predicted"/>
<organism evidence="1 2">
    <name type="scientific">Candidatus Woesebacteria bacterium RIFOXYA1_FULL_43_9</name>
    <dbReference type="NCBI Taxonomy" id="1802534"/>
    <lineage>
        <taxon>Bacteria</taxon>
        <taxon>Candidatus Woeseibacteriota</taxon>
    </lineage>
</organism>
<dbReference type="AlphaFoldDB" id="A0A1F8CPS8"/>